<gene>
    <name evidence="2" type="ORF">JMJ54_08080</name>
</gene>
<feature type="transmembrane region" description="Helical" evidence="1">
    <location>
        <begin position="66"/>
        <end position="86"/>
    </location>
</feature>
<keyword evidence="1" id="KW-0812">Transmembrane</keyword>
<dbReference type="EMBL" id="JAESND010000003">
    <property type="protein sequence ID" value="MBM3115785.1"/>
    <property type="molecule type" value="Genomic_DNA"/>
</dbReference>
<dbReference type="RefSeq" id="WP_203537642.1">
    <property type="nucleotide sequence ID" value="NZ_JAESND010000003.1"/>
</dbReference>
<comment type="caution">
    <text evidence="2">The sequence shown here is derived from an EMBL/GenBank/DDBJ whole genome shotgun (WGS) entry which is preliminary data.</text>
</comment>
<keyword evidence="1" id="KW-1133">Transmembrane helix</keyword>
<protein>
    <submittedName>
        <fullName evidence="2">Uncharacterized protein</fullName>
    </submittedName>
</protein>
<name>A0ABS2BJJ3_9NEIS</name>
<accession>A0ABS2BJJ3</accession>
<proteinExistence type="predicted"/>
<sequence>MSEILRAMKHFILFFLLLTTSKMCWADMAGLGVFVIHVLMVVLAIWIIVGVSIYFVLHKLPFRKRLGFSGLFLVGPLILFGGNMALEAAVGYPGKPSIELSTPRPVQFFGAVFPAGSRLDYEQDGRFFWMKKLVKAEGSSPVMLGNLQIKTLSVKAGLPEITLSNSQRVGGWFCSGDGWADTTVEIKASEVILVSCRTAIKYQLGGVEWPANTEVTRDDKGGWSLFWQGQGSVDNLGVRVDSMNANYDRGLKLTKWSGSVFGENIEVGGYVFDGKNSPVSFELLIDGRIKIQGAGRGSKTSEAISCLNWLRKTGAIESCTG</sequence>
<keyword evidence="3" id="KW-1185">Reference proteome</keyword>
<organism evidence="2 3">
    <name type="scientific">Jeongeupia naejangsanensis</name>
    <dbReference type="NCBI Taxonomy" id="613195"/>
    <lineage>
        <taxon>Bacteria</taxon>
        <taxon>Pseudomonadati</taxon>
        <taxon>Pseudomonadota</taxon>
        <taxon>Betaproteobacteria</taxon>
        <taxon>Neisseriales</taxon>
        <taxon>Chitinibacteraceae</taxon>
        <taxon>Jeongeupia</taxon>
    </lineage>
</organism>
<dbReference type="Proteomes" id="UP000809431">
    <property type="component" value="Unassembled WGS sequence"/>
</dbReference>
<evidence type="ECO:0000256" key="1">
    <source>
        <dbReference type="SAM" id="Phobius"/>
    </source>
</evidence>
<evidence type="ECO:0000313" key="2">
    <source>
        <dbReference type="EMBL" id="MBM3115785.1"/>
    </source>
</evidence>
<feature type="transmembrane region" description="Helical" evidence="1">
    <location>
        <begin position="36"/>
        <end position="57"/>
    </location>
</feature>
<keyword evidence="1" id="KW-0472">Membrane</keyword>
<reference evidence="2 3" key="1">
    <citation type="submission" date="2021-01" db="EMBL/GenBank/DDBJ databases">
        <title>Draft Genome Sequence and Polyhydroxyalkanoate Biosynthetic Potential of Jeongeupia naejangsanensis Type Strain DSM 24253.</title>
        <authorList>
            <person name="Turrini P."/>
            <person name="Artuso I."/>
            <person name="Lugli G.A."/>
            <person name="Frangipani E."/>
            <person name="Ventura M."/>
            <person name="Visca P."/>
        </authorList>
    </citation>
    <scope>NUCLEOTIDE SEQUENCE [LARGE SCALE GENOMIC DNA]</scope>
    <source>
        <strain evidence="2 3">DSM 24253</strain>
    </source>
</reference>
<evidence type="ECO:0000313" key="3">
    <source>
        <dbReference type="Proteomes" id="UP000809431"/>
    </source>
</evidence>